<keyword evidence="7" id="KW-1185">Reference proteome</keyword>
<protein>
    <submittedName>
        <fullName evidence="6">ABC transporter ATP-binding protein</fullName>
    </submittedName>
</protein>
<dbReference type="Pfam" id="PF00005">
    <property type="entry name" value="ABC_tran"/>
    <property type="match status" value="1"/>
</dbReference>
<evidence type="ECO:0000256" key="2">
    <source>
        <dbReference type="ARBA" id="ARBA00022475"/>
    </source>
</evidence>
<dbReference type="RefSeq" id="WP_014749307.1">
    <property type="nucleotide sequence ID" value="NC_017964.1"/>
</dbReference>
<dbReference type="KEGG" id="aka:TKWG_03100"/>
<evidence type="ECO:0000256" key="4">
    <source>
        <dbReference type="ARBA" id="ARBA00022840"/>
    </source>
</evidence>
<dbReference type="GO" id="GO:0005524">
    <property type="term" value="F:ATP binding"/>
    <property type="evidence" value="ECO:0007669"/>
    <property type="project" value="UniProtKB-KW"/>
</dbReference>
<dbReference type="PROSITE" id="PS00211">
    <property type="entry name" value="ABC_TRANSPORTER_1"/>
    <property type="match status" value="1"/>
</dbReference>
<dbReference type="CDD" id="cd03261">
    <property type="entry name" value="ABC_Org_Solvent_Resistant"/>
    <property type="match status" value="1"/>
</dbReference>
<reference evidence="6 7" key="1">
    <citation type="journal article" date="2011" name="J. Bacteriol.">
        <title>Whole-genome shotgun sequencing of the sulfur-oxidizing chemoautotroph Tetrathiobacter kashmirensis.</title>
        <authorList>
            <person name="Ghosh W."/>
            <person name="George A."/>
            <person name="Agarwal A."/>
            <person name="Raj P."/>
            <person name="Alam M."/>
            <person name="Pyne P."/>
            <person name="Das Gupta S.K."/>
        </authorList>
    </citation>
    <scope>NUCLEOTIDE SEQUENCE [LARGE SCALE GENOMIC DNA]</scope>
    <source>
        <strain evidence="6 7">WT001</strain>
    </source>
</reference>
<keyword evidence="1" id="KW-0813">Transport</keyword>
<accession>I3U878</accession>
<dbReference type="PROSITE" id="PS50893">
    <property type="entry name" value="ABC_TRANSPORTER_2"/>
    <property type="match status" value="1"/>
</dbReference>
<dbReference type="SMART" id="SM00382">
    <property type="entry name" value="AAA"/>
    <property type="match status" value="1"/>
</dbReference>
<evidence type="ECO:0000256" key="1">
    <source>
        <dbReference type="ARBA" id="ARBA00022448"/>
    </source>
</evidence>
<name>I3U878_ADVKW</name>
<keyword evidence="4 6" id="KW-0067">ATP-binding</keyword>
<dbReference type="STRING" id="1036672.TKWG_03100"/>
<dbReference type="InterPro" id="IPR017871">
    <property type="entry name" value="ABC_transporter-like_CS"/>
</dbReference>
<feature type="domain" description="ABC transporter" evidence="5">
    <location>
        <begin position="13"/>
        <end position="249"/>
    </location>
</feature>
<organism evidence="6 7">
    <name type="scientific">Advenella kashmirensis (strain DSM 17095 / LMG 22695 / WT001)</name>
    <name type="common">Tetrathiobacter kashmirensis</name>
    <dbReference type="NCBI Taxonomy" id="1036672"/>
    <lineage>
        <taxon>Bacteria</taxon>
        <taxon>Pseudomonadati</taxon>
        <taxon>Pseudomonadota</taxon>
        <taxon>Betaproteobacteria</taxon>
        <taxon>Burkholderiales</taxon>
        <taxon>Alcaligenaceae</taxon>
    </lineage>
</organism>
<keyword evidence="3" id="KW-0547">Nucleotide-binding</keyword>
<dbReference type="EMBL" id="CP003555">
    <property type="protein sequence ID" value="AFK61216.1"/>
    <property type="molecule type" value="Genomic_DNA"/>
</dbReference>
<dbReference type="Proteomes" id="UP000005267">
    <property type="component" value="Chromosome"/>
</dbReference>
<keyword evidence="2" id="KW-0472">Membrane</keyword>
<evidence type="ECO:0000313" key="7">
    <source>
        <dbReference type="Proteomes" id="UP000005267"/>
    </source>
</evidence>
<dbReference type="AlphaFoldDB" id="I3U878"/>
<dbReference type="InterPro" id="IPR027417">
    <property type="entry name" value="P-loop_NTPase"/>
</dbReference>
<reference evidence="7" key="2">
    <citation type="journal article" date="2013" name="PLoS ONE">
        <title>Genome implosion elicits host-confinement in Alcaligenaceae: evidence from the comparative genomics of Tetrathiobacter kashmirensis, a pathogen in the making.</title>
        <authorList>
            <person name="Ghosh W."/>
            <person name="Alam M."/>
            <person name="Roy C."/>
            <person name="Pyne P."/>
            <person name="George A."/>
            <person name="Chakraborty R."/>
            <person name="Majumder S."/>
            <person name="Agarwal A."/>
            <person name="Chakraborty S."/>
            <person name="Majumdar S."/>
            <person name="Gupta S.K."/>
        </authorList>
    </citation>
    <scope>NUCLEOTIDE SEQUENCE [LARGE SCALE GENOMIC DNA]</scope>
    <source>
        <strain evidence="7">WT001</strain>
    </source>
</reference>
<dbReference type="PANTHER" id="PTHR43023:SF6">
    <property type="entry name" value="INTERMEMBRANE PHOSPHOLIPID TRANSPORT SYSTEM ATP-BINDING PROTEIN MLAF"/>
    <property type="match status" value="1"/>
</dbReference>
<keyword evidence="2" id="KW-1003">Cell membrane</keyword>
<dbReference type="GO" id="GO:0016887">
    <property type="term" value="F:ATP hydrolysis activity"/>
    <property type="evidence" value="ECO:0007669"/>
    <property type="project" value="InterPro"/>
</dbReference>
<dbReference type="PANTHER" id="PTHR43023">
    <property type="entry name" value="PROTEIN TRIGALACTOSYLDIACYLGLYCEROL 3, CHLOROPLASTIC"/>
    <property type="match status" value="1"/>
</dbReference>
<dbReference type="Gene3D" id="3.40.50.300">
    <property type="entry name" value="P-loop containing nucleotide triphosphate hydrolases"/>
    <property type="match status" value="1"/>
</dbReference>
<evidence type="ECO:0000256" key="3">
    <source>
        <dbReference type="ARBA" id="ARBA00022741"/>
    </source>
</evidence>
<evidence type="ECO:0000259" key="5">
    <source>
        <dbReference type="PROSITE" id="PS50893"/>
    </source>
</evidence>
<dbReference type="SUPFAM" id="SSF52540">
    <property type="entry name" value="P-loop containing nucleoside triphosphate hydrolases"/>
    <property type="match status" value="1"/>
</dbReference>
<dbReference type="InterPro" id="IPR003593">
    <property type="entry name" value="AAA+_ATPase"/>
</dbReference>
<gene>
    <name evidence="6" type="ordered locus">TKWG_03100</name>
</gene>
<evidence type="ECO:0000313" key="6">
    <source>
        <dbReference type="EMBL" id="AFK61216.1"/>
    </source>
</evidence>
<proteinExistence type="predicted"/>
<dbReference type="InterPro" id="IPR003439">
    <property type="entry name" value="ABC_transporter-like_ATP-bd"/>
</dbReference>
<sequence>MTAESRHSSPPVIRFADVTLGYDTRVILRDLNLEVYKGEVVALIGGSGSGKTTLLRAATGQIRAQKGAVTVFDHDVNRMTPQQLGAVRRRMGVLFQQGALFTDLSVFGNVAFPLRELSKDSEAVILDKVLDKLDQVGLKRAAHLSVSEISGGMARRVALARAIVLEPEIILFDEPFAGLDPISLGMTARLIRSLTDKLGCATVLITHDLEESFLIADQVYMVGDGSLVVSGTPDEVRQSDNSLARQFLKGASSGPVVFEYPPQMILIAGSAVIARVSNDRQFYYRAGITYYATHPYAGHLLPVFS</sequence>
<dbReference type="HOGENOM" id="CLU_000604_1_22_4"/>